<evidence type="ECO:0000259" key="1">
    <source>
        <dbReference type="PROSITE" id="PS50927"/>
    </source>
</evidence>
<dbReference type="RefSeq" id="XP_004354778.1">
    <property type="nucleotide sequence ID" value="XM_004354726.1"/>
</dbReference>
<dbReference type="AlphaFoldDB" id="F4Q7L2"/>
<feature type="domain" description="Bulb-type lectin" evidence="1">
    <location>
        <begin position="7"/>
        <end position="125"/>
    </location>
</feature>
<protein>
    <recommendedName>
        <fullName evidence="1">Bulb-type lectin domain-containing protein</fullName>
    </recommendedName>
</protein>
<dbReference type="KEGG" id="dfa:DFA_09428"/>
<dbReference type="GeneID" id="14868199"/>
<reference evidence="3" key="1">
    <citation type="journal article" date="2011" name="Genome Res.">
        <title>Phylogeny-wide analysis of social amoeba genomes highlights ancient origins for complex intercellular communication.</title>
        <authorList>
            <person name="Heidel A.J."/>
            <person name="Lawal H.M."/>
            <person name="Felder M."/>
            <person name="Schilde C."/>
            <person name="Helps N.R."/>
            <person name="Tunggal B."/>
            <person name="Rivero F."/>
            <person name="John U."/>
            <person name="Schleicher M."/>
            <person name="Eichinger L."/>
            <person name="Platzer M."/>
            <person name="Noegel A.A."/>
            <person name="Schaap P."/>
            <person name="Gloeckner G."/>
        </authorList>
    </citation>
    <scope>NUCLEOTIDE SEQUENCE [LARGE SCALE GENOMIC DNA]</scope>
    <source>
        <strain evidence="3">SH3</strain>
    </source>
</reference>
<dbReference type="SUPFAM" id="SSF51110">
    <property type="entry name" value="alpha-D-mannose-specific plant lectins"/>
    <property type="match status" value="2"/>
</dbReference>
<dbReference type="SMART" id="SM00108">
    <property type="entry name" value="B_lectin"/>
    <property type="match status" value="2"/>
</dbReference>
<accession>F4Q7L2</accession>
<gene>
    <name evidence="2" type="ORF">DFA_09428</name>
</gene>
<evidence type="ECO:0000313" key="2">
    <source>
        <dbReference type="EMBL" id="EGG16394.1"/>
    </source>
</evidence>
<dbReference type="Gene3D" id="2.90.10.10">
    <property type="entry name" value="Bulb-type lectin domain"/>
    <property type="match status" value="4"/>
</dbReference>
<dbReference type="CDD" id="cd00028">
    <property type="entry name" value="B_lectin"/>
    <property type="match status" value="1"/>
</dbReference>
<dbReference type="OrthoDB" id="20685at2759"/>
<dbReference type="InterPro" id="IPR001480">
    <property type="entry name" value="Bulb-type_lectin_dom"/>
</dbReference>
<keyword evidence="3" id="KW-1185">Reference proteome</keyword>
<dbReference type="PROSITE" id="PS50927">
    <property type="entry name" value="BULB_LECTIN"/>
    <property type="match status" value="2"/>
</dbReference>
<name>F4Q7L2_CACFS</name>
<dbReference type="Proteomes" id="UP000007797">
    <property type="component" value="Unassembled WGS sequence"/>
</dbReference>
<proteinExistence type="predicted"/>
<feature type="domain" description="Bulb-type lectin" evidence="1">
    <location>
        <begin position="195"/>
        <end position="318"/>
    </location>
</feature>
<dbReference type="EMBL" id="GL883024">
    <property type="protein sequence ID" value="EGG16394.1"/>
    <property type="molecule type" value="Genomic_DNA"/>
</dbReference>
<sequence>MSSSFVADRILCNTSITSNVQPNYISSGGWYLVMQEDSNLVLYCGNVFTPNNAVWSSGTNGKGHGVARCTMQADGNLVVYDGNSKPLWASNTNNVGRGPHIAYLNPTGILEVVDSQGAVIFKSQQVPPQKQPQPQVPQTTTTTYYPNVIVTTGPAYPAATPYPSAYPAATPYPSAASPYPGPSSHHLLHPHHHRGKSYFPGHELSCGAGLHSSNVSAVNHGQFNLVMQEDGNLVVYQGQSWEPRHSIWATGTDNKGQGPFRLTMQHDGNLVLYDINSKPTWASGTDNKGQQPLKLHFTNHGALQLIDRHNTLIWTNKNI</sequence>
<organism evidence="2 3">
    <name type="scientific">Cavenderia fasciculata</name>
    <name type="common">Slime mold</name>
    <name type="synonym">Dictyostelium fasciculatum</name>
    <dbReference type="NCBI Taxonomy" id="261658"/>
    <lineage>
        <taxon>Eukaryota</taxon>
        <taxon>Amoebozoa</taxon>
        <taxon>Evosea</taxon>
        <taxon>Eumycetozoa</taxon>
        <taxon>Dictyostelia</taxon>
        <taxon>Acytosteliales</taxon>
        <taxon>Cavenderiaceae</taxon>
        <taxon>Cavenderia</taxon>
    </lineage>
</organism>
<evidence type="ECO:0000313" key="3">
    <source>
        <dbReference type="Proteomes" id="UP000007797"/>
    </source>
</evidence>
<dbReference type="InterPro" id="IPR036426">
    <property type="entry name" value="Bulb-type_lectin_dom_sf"/>
</dbReference>
<dbReference type="OMA" id="YDSHNHP"/>